<reference evidence="3" key="1">
    <citation type="submission" date="2018-03" db="EMBL/GenBank/DDBJ databases">
        <title>Lachnoclostridium SNUG30370 gen.nov., sp.nov., isolated from human faeces.</title>
        <authorList>
            <person name="Seo B."/>
            <person name="Jeon K."/>
            <person name="Ko G."/>
        </authorList>
    </citation>
    <scope>NUCLEOTIDE SEQUENCE [LARGE SCALE GENOMIC DNA]</scope>
    <source>
        <strain evidence="3">SNUG30370</strain>
    </source>
</reference>
<dbReference type="GO" id="GO:0016758">
    <property type="term" value="F:hexosyltransferase activity"/>
    <property type="evidence" value="ECO:0007669"/>
    <property type="project" value="UniProtKB-ARBA"/>
</dbReference>
<gene>
    <name evidence="2" type="ORF">C7U55_11305</name>
</gene>
<dbReference type="SUPFAM" id="SSF53448">
    <property type="entry name" value="Nucleotide-diphospho-sugar transferases"/>
    <property type="match status" value="1"/>
</dbReference>
<accession>A0A2T3FPP1</accession>
<feature type="domain" description="Glycosyltransferase 2-like" evidence="1">
    <location>
        <begin position="3"/>
        <end position="119"/>
    </location>
</feature>
<evidence type="ECO:0000313" key="3">
    <source>
        <dbReference type="Proteomes" id="UP000241201"/>
    </source>
</evidence>
<dbReference type="PANTHER" id="PTHR22916:SF3">
    <property type="entry name" value="UDP-GLCNAC:BETAGAL BETA-1,3-N-ACETYLGLUCOSAMINYLTRANSFERASE-LIKE PROTEIN 1"/>
    <property type="match status" value="1"/>
</dbReference>
<organism evidence="2 3">
    <name type="scientific">Faecalibacillus faecis</name>
    <dbReference type="NCBI Taxonomy" id="1982628"/>
    <lineage>
        <taxon>Bacteria</taxon>
        <taxon>Bacillati</taxon>
        <taxon>Bacillota</taxon>
        <taxon>Erysipelotrichia</taxon>
        <taxon>Erysipelotrichales</taxon>
        <taxon>Coprobacillaceae</taxon>
        <taxon>Faecalibacillus</taxon>
    </lineage>
</organism>
<dbReference type="InterPro" id="IPR001173">
    <property type="entry name" value="Glyco_trans_2-like"/>
</dbReference>
<comment type="caution">
    <text evidence="2">The sequence shown here is derived from an EMBL/GenBank/DDBJ whole genome shotgun (WGS) entry which is preliminary data.</text>
</comment>
<dbReference type="CDD" id="cd00761">
    <property type="entry name" value="Glyco_tranf_GTA_type"/>
    <property type="match status" value="1"/>
</dbReference>
<keyword evidence="2" id="KW-0808">Transferase</keyword>
<protein>
    <submittedName>
        <fullName evidence="2">Glycosyltransferase family 2 protein</fullName>
    </submittedName>
</protein>
<dbReference type="RefSeq" id="WP_106988655.1">
    <property type="nucleotide sequence ID" value="NZ_PYLP01000019.1"/>
</dbReference>
<name>A0A2T3FPP1_9FIRM</name>
<sequence length="318" mass="37794">MFSIIIPIYNVSKYLPDCLDSIVNQTYKGNLEVFLVNDGSTDDSGEIAQQYEKKYPHIFKYLVKENGGLSDARNFAIPYVHNDYVFFIDSDDYIQPNTLETIANVINNYSPDLIIFDYIKQWEDKGILDKILEGNSRLITNKEYLLANPAAWNKIIKTTILKENKILYPKGLWYEDRATTGQYINFCKKIYYVSEGFYTYRQRDNSIMKQNSYNPKMLDICQAMKMFDRQVDDHEYKSEKEYLFISNLLFQNSLRLLPLKKNKEMKECYDILEKKYPNWKQNVYYQKQSKGYKILCLLISKRLYFISRILIKYKMKGA</sequence>
<dbReference type="Pfam" id="PF00535">
    <property type="entry name" value="Glycos_transf_2"/>
    <property type="match status" value="1"/>
</dbReference>
<evidence type="ECO:0000313" key="2">
    <source>
        <dbReference type="EMBL" id="PST37245.1"/>
    </source>
</evidence>
<dbReference type="InterPro" id="IPR029044">
    <property type="entry name" value="Nucleotide-diphossugar_trans"/>
</dbReference>
<keyword evidence="3" id="KW-1185">Reference proteome</keyword>
<evidence type="ECO:0000259" key="1">
    <source>
        <dbReference type="Pfam" id="PF00535"/>
    </source>
</evidence>
<dbReference type="EMBL" id="PYLP01000019">
    <property type="protein sequence ID" value="PST37245.1"/>
    <property type="molecule type" value="Genomic_DNA"/>
</dbReference>
<dbReference type="AlphaFoldDB" id="A0A2T3FPP1"/>
<dbReference type="PANTHER" id="PTHR22916">
    <property type="entry name" value="GLYCOSYLTRANSFERASE"/>
    <property type="match status" value="1"/>
</dbReference>
<dbReference type="GeneID" id="77471669"/>
<dbReference type="Proteomes" id="UP000241201">
    <property type="component" value="Unassembled WGS sequence"/>
</dbReference>
<dbReference type="Gene3D" id="3.90.550.10">
    <property type="entry name" value="Spore Coat Polysaccharide Biosynthesis Protein SpsA, Chain A"/>
    <property type="match status" value="1"/>
</dbReference>
<proteinExistence type="predicted"/>